<name>A0ABR0NFH7_GOSAR</name>
<protein>
    <submittedName>
        <fullName evidence="1">Uncharacterized protein</fullName>
    </submittedName>
</protein>
<gene>
    <name evidence="1" type="ORF">PVK06_033857</name>
</gene>
<comment type="caution">
    <text evidence="1">The sequence shown here is derived from an EMBL/GenBank/DDBJ whole genome shotgun (WGS) entry which is preliminary data.</text>
</comment>
<keyword evidence="2" id="KW-1185">Reference proteome</keyword>
<reference evidence="1 2" key="1">
    <citation type="submission" date="2023-03" db="EMBL/GenBank/DDBJ databases">
        <title>WGS of Gossypium arboreum.</title>
        <authorList>
            <person name="Yu D."/>
        </authorList>
    </citation>
    <scope>NUCLEOTIDE SEQUENCE [LARGE SCALE GENOMIC DNA]</scope>
    <source>
        <tissue evidence="1">Leaf</tissue>
    </source>
</reference>
<accession>A0ABR0NFH7</accession>
<organism evidence="1 2">
    <name type="scientific">Gossypium arboreum</name>
    <name type="common">Tree cotton</name>
    <name type="synonym">Gossypium nanking</name>
    <dbReference type="NCBI Taxonomy" id="29729"/>
    <lineage>
        <taxon>Eukaryota</taxon>
        <taxon>Viridiplantae</taxon>
        <taxon>Streptophyta</taxon>
        <taxon>Embryophyta</taxon>
        <taxon>Tracheophyta</taxon>
        <taxon>Spermatophyta</taxon>
        <taxon>Magnoliopsida</taxon>
        <taxon>eudicotyledons</taxon>
        <taxon>Gunneridae</taxon>
        <taxon>Pentapetalae</taxon>
        <taxon>rosids</taxon>
        <taxon>malvids</taxon>
        <taxon>Malvales</taxon>
        <taxon>Malvaceae</taxon>
        <taxon>Malvoideae</taxon>
        <taxon>Gossypium</taxon>
    </lineage>
</organism>
<evidence type="ECO:0000313" key="2">
    <source>
        <dbReference type="Proteomes" id="UP001358586"/>
    </source>
</evidence>
<proteinExistence type="predicted"/>
<sequence length="76" mass="8621">MESRTATYGAIFYDHERIMLVGFTGMIGKAFDAPLVEALFLYCVAQKAIEKDRTDVLDFGLDYPNFIHQLVLDDIS</sequence>
<evidence type="ECO:0000313" key="1">
    <source>
        <dbReference type="EMBL" id="KAK5792738.1"/>
    </source>
</evidence>
<dbReference type="EMBL" id="JARKNE010000010">
    <property type="protein sequence ID" value="KAK5792738.1"/>
    <property type="molecule type" value="Genomic_DNA"/>
</dbReference>
<dbReference type="Proteomes" id="UP001358586">
    <property type="component" value="Chromosome 10"/>
</dbReference>